<evidence type="ECO:0000256" key="5">
    <source>
        <dbReference type="ARBA" id="ARBA00023186"/>
    </source>
</evidence>
<feature type="region of interest" description="Disordered" evidence="6">
    <location>
        <begin position="35"/>
        <end position="59"/>
    </location>
</feature>
<dbReference type="OrthoDB" id="532420at2759"/>
<dbReference type="InterPro" id="IPR036976">
    <property type="entry name" value="RimM_N_sf"/>
</dbReference>
<evidence type="ECO:0000313" key="9">
    <source>
        <dbReference type="Proteomes" id="UP000664859"/>
    </source>
</evidence>
<proteinExistence type="predicted"/>
<organism evidence="8 9">
    <name type="scientific">Tribonema minus</name>
    <dbReference type="NCBI Taxonomy" id="303371"/>
    <lineage>
        <taxon>Eukaryota</taxon>
        <taxon>Sar</taxon>
        <taxon>Stramenopiles</taxon>
        <taxon>Ochrophyta</taxon>
        <taxon>PX clade</taxon>
        <taxon>Xanthophyceae</taxon>
        <taxon>Tribonematales</taxon>
        <taxon>Tribonemataceae</taxon>
        <taxon>Tribonema</taxon>
    </lineage>
</organism>
<dbReference type="AlphaFoldDB" id="A0A835Z033"/>
<comment type="caution">
    <text evidence="8">The sequence shown here is derived from an EMBL/GenBank/DDBJ whole genome shotgun (WGS) entry which is preliminary data.</text>
</comment>
<evidence type="ECO:0000313" key="8">
    <source>
        <dbReference type="EMBL" id="KAG5184501.1"/>
    </source>
</evidence>
<dbReference type="PANTHER" id="PTHR33692">
    <property type="entry name" value="RIBOSOME MATURATION FACTOR RIMM"/>
    <property type="match status" value="1"/>
</dbReference>
<dbReference type="SUPFAM" id="SSF50447">
    <property type="entry name" value="Translation proteins"/>
    <property type="match status" value="1"/>
</dbReference>
<keyword evidence="3" id="KW-0690">Ribosome biogenesis</keyword>
<accession>A0A835Z033</accession>
<dbReference type="Gene3D" id="2.40.30.60">
    <property type="entry name" value="RimM"/>
    <property type="match status" value="1"/>
</dbReference>
<gene>
    <name evidence="8" type="ORF">JKP88DRAFT_208293</name>
</gene>
<evidence type="ECO:0000256" key="4">
    <source>
        <dbReference type="ARBA" id="ARBA00022552"/>
    </source>
</evidence>
<protein>
    <submittedName>
        <fullName evidence="8">RimM N-terminal domain-containing protein</fullName>
    </submittedName>
</protein>
<dbReference type="InterPro" id="IPR009000">
    <property type="entry name" value="Transl_B-barrel_sf"/>
</dbReference>
<evidence type="ECO:0000259" key="7">
    <source>
        <dbReference type="Pfam" id="PF01782"/>
    </source>
</evidence>
<dbReference type="GO" id="GO:0009507">
    <property type="term" value="C:chloroplast"/>
    <property type="evidence" value="ECO:0007669"/>
    <property type="project" value="UniProtKB-SubCell"/>
</dbReference>
<keyword evidence="2" id="KW-0963">Cytoplasm</keyword>
<comment type="subcellular location">
    <subcellularLocation>
        <location evidence="1">Plastid</location>
        <location evidence="1">Chloroplast</location>
    </subcellularLocation>
</comment>
<dbReference type="Proteomes" id="UP000664859">
    <property type="component" value="Unassembled WGS sequence"/>
</dbReference>
<keyword evidence="5" id="KW-0143">Chaperone</keyword>
<dbReference type="GO" id="GO:0006364">
    <property type="term" value="P:rRNA processing"/>
    <property type="evidence" value="ECO:0007669"/>
    <property type="project" value="UniProtKB-KW"/>
</dbReference>
<feature type="region of interest" description="Disordered" evidence="6">
    <location>
        <begin position="71"/>
        <end position="96"/>
    </location>
</feature>
<feature type="compositionally biased region" description="Gly residues" evidence="6">
    <location>
        <begin position="84"/>
        <end position="95"/>
    </location>
</feature>
<dbReference type="NCBIfam" id="TIGR02273">
    <property type="entry name" value="16S_RimM"/>
    <property type="match status" value="1"/>
</dbReference>
<dbReference type="PANTHER" id="PTHR33692:SF1">
    <property type="entry name" value="RIBOSOME MATURATION FACTOR RIMM"/>
    <property type="match status" value="1"/>
</dbReference>
<feature type="non-terminal residue" evidence="8">
    <location>
        <position position="238"/>
    </location>
</feature>
<feature type="domain" description="RimM N-terminal" evidence="7">
    <location>
        <begin position="125"/>
        <end position="209"/>
    </location>
</feature>
<reference evidence="8" key="1">
    <citation type="submission" date="2021-02" db="EMBL/GenBank/DDBJ databases">
        <title>First Annotated Genome of the Yellow-green Alga Tribonema minus.</title>
        <authorList>
            <person name="Mahan K.M."/>
        </authorList>
    </citation>
    <scope>NUCLEOTIDE SEQUENCE</scope>
    <source>
        <strain evidence="8">UTEX B ZZ1240</strain>
    </source>
</reference>
<keyword evidence="4" id="KW-0698">rRNA processing</keyword>
<evidence type="ECO:0000256" key="1">
    <source>
        <dbReference type="ARBA" id="ARBA00004229"/>
    </source>
</evidence>
<dbReference type="EMBL" id="JAFCMP010000163">
    <property type="protein sequence ID" value="KAG5184501.1"/>
    <property type="molecule type" value="Genomic_DNA"/>
</dbReference>
<dbReference type="InterPro" id="IPR011961">
    <property type="entry name" value="RimM"/>
</dbReference>
<sequence length="238" mass="25875">MFHHFCAASLISYAASRSSDPALERAKLAEAFGVGRGKHAGKQRREHSNKYAAASKQAPLDPWEQQLRAAEAGASTAAAAAAGGHEGGAEGGAGGKEVRERGLVEFPDEVEIDPYDPTTFGFVEVGVVLGAHGVRGEIKVRCSTGFGDDRLCRGGNRHVKAPNRRYPRKVKLLQGRLQREDVYIVSLDGVSSREQAAKLREHVMYVAADERPELDEGEFMVTDLVGLKAYLDPLRQEY</sequence>
<evidence type="ECO:0000256" key="3">
    <source>
        <dbReference type="ARBA" id="ARBA00022517"/>
    </source>
</evidence>
<evidence type="ECO:0000256" key="2">
    <source>
        <dbReference type="ARBA" id="ARBA00022490"/>
    </source>
</evidence>
<dbReference type="Pfam" id="PF01782">
    <property type="entry name" value="RimM"/>
    <property type="match status" value="1"/>
</dbReference>
<dbReference type="GO" id="GO:0043022">
    <property type="term" value="F:ribosome binding"/>
    <property type="evidence" value="ECO:0007669"/>
    <property type="project" value="InterPro"/>
</dbReference>
<feature type="compositionally biased region" description="Low complexity" evidence="6">
    <location>
        <begin position="71"/>
        <end position="83"/>
    </location>
</feature>
<feature type="compositionally biased region" description="Basic residues" evidence="6">
    <location>
        <begin position="36"/>
        <end position="47"/>
    </location>
</feature>
<name>A0A835Z033_9STRA</name>
<dbReference type="GO" id="GO:0005840">
    <property type="term" value="C:ribosome"/>
    <property type="evidence" value="ECO:0007669"/>
    <property type="project" value="InterPro"/>
</dbReference>
<dbReference type="InterPro" id="IPR002676">
    <property type="entry name" value="RimM_N"/>
</dbReference>
<keyword evidence="9" id="KW-1185">Reference proteome</keyword>
<evidence type="ECO:0000256" key="6">
    <source>
        <dbReference type="SAM" id="MobiDB-lite"/>
    </source>
</evidence>